<protein>
    <submittedName>
        <fullName evidence="1">Uncharacterized protein</fullName>
    </submittedName>
</protein>
<name>A0A4Y2RC43_ARAVE</name>
<comment type="caution">
    <text evidence="1">The sequence shown here is derived from an EMBL/GenBank/DDBJ whole genome shotgun (WGS) entry which is preliminary data.</text>
</comment>
<dbReference type="Proteomes" id="UP000499080">
    <property type="component" value="Unassembled WGS sequence"/>
</dbReference>
<keyword evidence="2" id="KW-1185">Reference proteome</keyword>
<feature type="non-terminal residue" evidence="1">
    <location>
        <position position="1"/>
    </location>
</feature>
<organism evidence="1 2">
    <name type="scientific">Araneus ventricosus</name>
    <name type="common">Orbweaver spider</name>
    <name type="synonym">Epeira ventricosa</name>
    <dbReference type="NCBI Taxonomy" id="182803"/>
    <lineage>
        <taxon>Eukaryota</taxon>
        <taxon>Metazoa</taxon>
        <taxon>Ecdysozoa</taxon>
        <taxon>Arthropoda</taxon>
        <taxon>Chelicerata</taxon>
        <taxon>Arachnida</taxon>
        <taxon>Araneae</taxon>
        <taxon>Araneomorphae</taxon>
        <taxon>Entelegynae</taxon>
        <taxon>Araneoidea</taxon>
        <taxon>Araneidae</taxon>
        <taxon>Araneus</taxon>
    </lineage>
</organism>
<dbReference type="EMBL" id="BGPR01143827">
    <property type="protein sequence ID" value="GBN73000.1"/>
    <property type="molecule type" value="Genomic_DNA"/>
</dbReference>
<evidence type="ECO:0000313" key="2">
    <source>
        <dbReference type="Proteomes" id="UP000499080"/>
    </source>
</evidence>
<dbReference type="AlphaFoldDB" id="A0A4Y2RC43"/>
<accession>A0A4Y2RC43</accession>
<evidence type="ECO:0000313" key="1">
    <source>
        <dbReference type="EMBL" id="GBN73000.1"/>
    </source>
</evidence>
<proteinExistence type="predicted"/>
<sequence length="67" mass="7322">STSWLDVLACLQKLSLITDGIESCPAQKFTISRQQDILGREANIESSGGLSIRASELQSLMKLLNDQ</sequence>
<reference evidence="1 2" key="1">
    <citation type="journal article" date="2019" name="Sci. Rep.">
        <title>Orb-weaving spider Araneus ventricosus genome elucidates the spidroin gene catalogue.</title>
        <authorList>
            <person name="Kono N."/>
            <person name="Nakamura H."/>
            <person name="Ohtoshi R."/>
            <person name="Moran D.A.P."/>
            <person name="Shinohara A."/>
            <person name="Yoshida Y."/>
            <person name="Fujiwara M."/>
            <person name="Mori M."/>
            <person name="Tomita M."/>
            <person name="Arakawa K."/>
        </authorList>
    </citation>
    <scope>NUCLEOTIDE SEQUENCE [LARGE SCALE GENOMIC DNA]</scope>
</reference>
<gene>
    <name evidence="1" type="ORF">AVEN_161804_1</name>
</gene>